<keyword evidence="3" id="KW-1185">Reference proteome</keyword>
<dbReference type="GeneID" id="99730862"/>
<evidence type="ECO:0000313" key="3">
    <source>
        <dbReference type="Proteomes" id="UP000252124"/>
    </source>
</evidence>
<name>A0ABX9GEU6_9BURK</name>
<comment type="caution">
    <text evidence="2">The sequence shown here is derived from an EMBL/GenBank/DDBJ whole genome shotgun (WGS) entry which is preliminary data.</text>
</comment>
<dbReference type="Proteomes" id="UP000252124">
    <property type="component" value="Unassembled WGS sequence"/>
</dbReference>
<gene>
    <name evidence="2" type="ORF">DFP87_102382</name>
</gene>
<proteinExistence type="predicted"/>
<organism evidence="2 3">
    <name type="scientific">Achromobacter marplatensis</name>
    <dbReference type="NCBI Taxonomy" id="470868"/>
    <lineage>
        <taxon>Bacteria</taxon>
        <taxon>Pseudomonadati</taxon>
        <taxon>Pseudomonadota</taxon>
        <taxon>Betaproteobacteria</taxon>
        <taxon>Burkholderiales</taxon>
        <taxon>Alcaligenaceae</taxon>
        <taxon>Achromobacter</taxon>
    </lineage>
</organism>
<evidence type="ECO:0000259" key="1">
    <source>
        <dbReference type="Pfam" id="PF14090"/>
    </source>
</evidence>
<accession>A0ABX9GEU6</accession>
<evidence type="ECO:0000313" key="2">
    <source>
        <dbReference type="EMBL" id="RBP22638.1"/>
    </source>
</evidence>
<dbReference type="Pfam" id="PF14090">
    <property type="entry name" value="HTH_39"/>
    <property type="match status" value="1"/>
</dbReference>
<sequence>MRDKSTSGAAQRIRILQALTLRPHTSYELRKLGCYQAPTRIIELRRQGHNISTERVSIWDDEGYRHDGVALYSLHGGGA</sequence>
<dbReference type="EMBL" id="QNRM01000002">
    <property type="protein sequence ID" value="RBP22638.1"/>
    <property type="molecule type" value="Genomic_DNA"/>
</dbReference>
<feature type="domain" description="Winged helix-turn-helix" evidence="1">
    <location>
        <begin position="11"/>
        <end position="74"/>
    </location>
</feature>
<dbReference type="RefSeq" id="WP_088587848.1">
    <property type="nucleotide sequence ID" value="NZ_CADIJU010000004.1"/>
</dbReference>
<dbReference type="InterPro" id="IPR055245">
    <property type="entry name" value="HTH_proteobacteria"/>
</dbReference>
<protein>
    <submittedName>
        <fullName evidence="2">Helix-turn-helix protein</fullName>
    </submittedName>
</protein>
<reference evidence="2 3" key="1">
    <citation type="submission" date="2018-06" db="EMBL/GenBank/DDBJ databases">
        <title>Genomic Encyclopedia of Type Strains, Phase III (KMG-III): the genomes of soil and plant-associated and newly described type strains.</title>
        <authorList>
            <person name="Whitman W."/>
        </authorList>
    </citation>
    <scope>NUCLEOTIDE SEQUENCE [LARGE SCALE GENOMIC DNA]</scope>
    <source>
        <strain evidence="2 3">CECT 7342</strain>
    </source>
</reference>